<dbReference type="Proteomes" id="UP000831290">
    <property type="component" value="Chromosome"/>
</dbReference>
<dbReference type="AlphaFoldDB" id="A0A9E7CSH4"/>
<feature type="region of interest" description="Disordered" evidence="1">
    <location>
        <begin position="65"/>
        <end position="85"/>
    </location>
</feature>
<protein>
    <submittedName>
        <fullName evidence="2">Uncharacterized protein</fullName>
    </submittedName>
</protein>
<gene>
    <name evidence="2" type="ORF">MQE35_11110</name>
</gene>
<dbReference type="EMBL" id="CP094358">
    <property type="protein sequence ID" value="UOB16286.1"/>
    <property type="molecule type" value="Genomic_DNA"/>
</dbReference>
<dbReference type="RefSeq" id="WP_255841456.1">
    <property type="nucleotide sequence ID" value="NZ_CP094358.1"/>
</dbReference>
<name>A0A9E7CSH4_9FLAO</name>
<proteinExistence type="predicted"/>
<dbReference type="KEGG" id="fbm:MQE35_11110"/>
<evidence type="ECO:0000313" key="3">
    <source>
        <dbReference type="Proteomes" id="UP000831290"/>
    </source>
</evidence>
<organism evidence="2 3">
    <name type="scientific">Abyssalbus ytuae</name>
    <dbReference type="NCBI Taxonomy" id="2926907"/>
    <lineage>
        <taxon>Bacteria</taxon>
        <taxon>Pseudomonadati</taxon>
        <taxon>Bacteroidota</taxon>
        <taxon>Flavobacteriia</taxon>
        <taxon>Flavobacteriales</taxon>
        <taxon>Flavobacteriaceae</taxon>
        <taxon>Abyssalbus</taxon>
    </lineage>
</organism>
<evidence type="ECO:0000313" key="2">
    <source>
        <dbReference type="EMBL" id="UOB16286.1"/>
    </source>
</evidence>
<reference evidence="2" key="1">
    <citation type="submission" date="2022-03" db="EMBL/GenBank/DDBJ databases">
        <title>Description of Abyssus ytuae gen. nov., sp. nov., a novel member of the family Flavobacteriaceae isolated from the sediment of Mariana Trench.</title>
        <authorList>
            <person name="Zhang J."/>
            <person name="Xu X."/>
        </authorList>
    </citation>
    <scope>NUCLEOTIDE SEQUENCE</scope>
    <source>
        <strain evidence="2">MT3330</strain>
    </source>
</reference>
<sequence>MTLPLLDGQVSIPLLIIHSPHSNGFNNNPVYWADPSGATVEQIEGGTRYTGEDAKVAFLNLRASYNSNSDGSETDPDTDPPKETFGAMLRGWWSSLWGGGRDDVETIS</sequence>
<keyword evidence="3" id="KW-1185">Reference proteome</keyword>
<accession>A0A9E7CSH4</accession>
<evidence type="ECO:0000256" key="1">
    <source>
        <dbReference type="SAM" id="MobiDB-lite"/>
    </source>
</evidence>